<dbReference type="NCBIfam" id="TIGR01510">
    <property type="entry name" value="coaD_prev_kdtB"/>
    <property type="match status" value="1"/>
</dbReference>
<dbReference type="GO" id="GO:0004595">
    <property type="term" value="F:pantetheine-phosphate adenylyltransferase activity"/>
    <property type="evidence" value="ECO:0007669"/>
    <property type="project" value="UniProtKB-EC"/>
</dbReference>
<keyword evidence="5 9" id="KW-0067">ATP-binding</keyword>
<sequence length="145" mass="16473">MKRAIFPGSFDPFTLGHKDIIERALPLFDEIIIAIGSNAAKKYMWSLEERKERIEKTFSNHDAVLVKTYTGLTARFCKKENAQFILRGLRNSQDFTYEQTIAQANQKVNGVDSIFIISSPEFSYISSSIVRDIARNNGDYSSLVP</sequence>
<feature type="binding site" evidence="9">
    <location>
        <begin position="9"/>
        <end position="10"/>
    </location>
    <ligand>
        <name>ATP</name>
        <dbReference type="ChEBI" id="CHEBI:30616"/>
    </ligand>
</feature>
<dbReference type="Proteomes" id="UP001254488">
    <property type="component" value="Unassembled WGS sequence"/>
</dbReference>
<organism evidence="11 12">
    <name type="scientific">Patiriisocius hiemis</name>
    <dbReference type="NCBI Taxonomy" id="3075604"/>
    <lineage>
        <taxon>Bacteria</taxon>
        <taxon>Pseudomonadati</taxon>
        <taxon>Bacteroidota</taxon>
        <taxon>Flavobacteriia</taxon>
        <taxon>Flavobacteriales</taxon>
        <taxon>Flavobacteriaceae</taxon>
        <taxon>Patiriisocius</taxon>
    </lineage>
</organism>
<dbReference type="InterPro" id="IPR004821">
    <property type="entry name" value="Cyt_trans-like"/>
</dbReference>
<dbReference type="RefSeq" id="WP_311333784.1">
    <property type="nucleotide sequence ID" value="NZ_JAVRHZ010000009.1"/>
</dbReference>
<reference evidence="11 12" key="1">
    <citation type="submission" date="2023-09" db="EMBL/GenBank/DDBJ databases">
        <authorList>
            <person name="Rey-Velasco X."/>
        </authorList>
    </citation>
    <scope>NUCLEOTIDE SEQUENCE [LARGE SCALE GENOMIC DNA]</scope>
    <source>
        <strain evidence="11 12">W242</strain>
    </source>
</reference>
<dbReference type="CDD" id="cd02163">
    <property type="entry name" value="PPAT"/>
    <property type="match status" value="1"/>
</dbReference>
<feature type="binding site" evidence="9">
    <location>
        <position position="41"/>
    </location>
    <ligand>
        <name>substrate</name>
    </ligand>
</feature>
<evidence type="ECO:0000256" key="5">
    <source>
        <dbReference type="ARBA" id="ARBA00022840"/>
    </source>
</evidence>
<dbReference type="InterPro" id="IPR014729">
    <property type="entry name" value="Rossmann-like_a/b/a_fold"/>
</dbReference>
<dbReference type="EC" id="2.7.7.3" evidence="9"/>
<gene>
    <name evidence="9 11" type="primary">coaD</name>
    <name evidence="11" type="ORF">RM538_12515</name>
</gene>
<dbReference type="NCBIfam" id="TIGR00125">
    <property type="entry name" value="cyt_tran_rel"/>
    <property type="match status" value="1"/>
</dbReference>
<feature type="binding site" evidence="9">
    <location>
        <begin position="88"/>
        <end position="90"/>
    </location>
    <ligand>
        <name>ATP</name>
        <dbReference type="ChEBI" id="CHEBI:30616"/>
    </ligand>
</feature>
<evidence type="ECO:0000256" key="9">
    <source>
        <dbReference type="HAMAP-Rule" id="MF_00151"/>
    </source>
</evidence>
<accession>A0ABU2YF93</accession>
<comment type="cofactor">
    <cofactor evidence="9">
        <name>Mg(2+)</name>
        <dbReference type="ChEBI" id="CHEBI:18420"/>
    </cofactor>
</comment>
<keyword evidence="7 9" id="KW-0173">Coenzyme A biosynthesis</keyword>
<comment type="pathway">
    <text evidence="9">Cofactor biosynthesis; coenzyme A biosynthesis; CoA from (R)-pantothenate: step 4/5.</text>
</comment>
<feature type="binding site" evidence="9">
    <location>
        <position position="9"/>
    </location>
    <ligand>
        <name>substrate</name>
    </ligand>
</feature>
<proteinExistence type="inferred from homology"/>
<comment type="subunit">
    <text evidence="9">Homohexamer.</text>
</comment>
<name>A0ABU2YF93_9FLAO</name>
<feature type="binding site" evidence="9">
    <location>
        <position position="98"/>
    </location>
    <ligand>
        <name>ATP</name>
        <dbReference type="ChEBI" id="CHEBI:30616"/>
    </ligand>
</feature>
<keyword evidence="1 9" id="KW-0963">Cytoplasm</keyword>
<evidence type="ECO:0000256" key="3">
    <source>
        <dbReference type="ARBA" id="ARBA00022695"/>
    </source>
</evidence>
<dbReference type="EMBL" id="JAVRHZ010000009">
    <property type="protein sequence ID" value="MDT0556833.1"/>
    <property type="molecule type" value="Genomic_DNA"/>
</dbReference>
<dbReference type="InterPro" id="IPR001980">
    <property type="entry name" value="PPAT"/>
</dbReference>
<comment type="subcellular location">
    <subcellularLocation>
        <location evidence="9">Cytoplasm</location>
    </subcellularLocation>
</comment>
<dbReference type="HAMAP" id="MF_00151">
    <property type="entry name" value="PPAT_bact"/>
    <property type="match status" value="1"/>
</dbReference>
<comment type="caution">
    <text evidence="11">The sequence shown here is derived from an EMBL/GenBank/DDBJ whole genome shotgun (WGS) entry which is preliminary data.</text>
</comment>
<dbReference type="PRINTS" id="PR01020">
    <property type="entry name" value="LPSBIOSNTHSS"/>
</dbReference>
<feature type="binding site" evidence="9">
    <location>
        <begin position="122"/>
        <end position="128"/>
    </location>
    <ligand>
        <name>ATP</name>
        <dbReference type="ChEBI" id="CHEBI:30616"/>
    </ligand>
</feature>
<evidence type="ECO:0000313" key="11">
    <source>
        <dbReference type="EMBL" id="MDT0556833.1"/>
    </source>
</evidence>
<evidence type="ECO:0000256" key="4">
    <source>
        <dbReference type="ARBA" id="ARBA00022741"/>
    </source>
</evidence>
<feature type="domain" description="Cytidyltransferase-like" evidence="10">
    <location>
        <begin position="5"/>
        <end position="132"/>
    </location>
</feature>
<dbReference type="Gene3D" id="3.40.50.620">
    <property type="entry name" value="HUPs"/>
    <property type="match status" value="1"/>
</dbReference>
<evidence type="ECO:0000256" key="1">
    <source>
        <dbReference type="ARBA" id="ARBA00022490"/>
    </source>
</evidence>
<keyword evidence="4 9" id="KW-0547">Nucleotide-binding</keyword>
<comment type="similarity">
    <text evidence="9">Belongs to the bacterial CoaD family.</text>
</comment>
<feature type="binding site" evidence="9">
    <location>
        <position position="17"/>
    </location>
    <ligand>
        <name>ATP</name>
        <dbReference type="ChEBI" id="CHEBI:30616"/>
    </ligand>
</feature>
<evidence type="ECO:0000259" key="10">
    <source>
        <dbReference type="Pfam" id="PF01467"/>
    </source>
</evidence>
<dbReference type="PANTHER" id="PTHR21342">
    <property type="entry name" value="PHOSPHOPANTETHEINE ADENYLYLTRANSFERASE"/>
    <property type="match status" value="1"/>
</dbReference>
<dbReference type="Pfam" id="PF01467">
    <property type="entry name" value="CTP_transf_like"/>
    <property type="match status" value="1"/>
</dbReference>
<comment type="catalytic activity">
    <reaction evidence="8 9">
        <text>(R)-4'-phosphopantetheine + ATP + H(+) = 3'-dephospho-CoA + diphosphate</text>
        <dbReference type="Rhea" id="RHEA:19801"/>
        <dbReference type="ChEBI" id="CHEBI:15378"/>
        <dbReference type="ChEBI" id="CHEBI:30616"/>
        <dbReference type="ChEBI" id="CHEBI:33019"/>
        <dbReference type="ChEBI" id="CHEBI:57328"/>
        <dbReference type="ChEBI" id="CHEBI:61723"/>
        <dbReference type="EC" id="2.7.7.3"/>
    </reaction>
</comment>
<evidence type="ECO:0000256" key="7">
    <source>
        <dbReference type="ARBA" id="ARBA00022993"/>
    </source>
</evidence>
<evidence type="ECO:0000313" key="12">
    <source>
        <dbReference type="Proteomes" id="UP001254488"/>
    </source>
</evidence>
<dbReference type="SUPFAM" id="SSF52374">
    <property type="entry name" value="Nucleotidylyl transferase"/>
    <property type="match status" value="1"/>
</dbReference>
<evidence type="ECO:0000256" key="2">
    <source>
        <dbReference type="ARBA" id="ARBA00022679"/>
    </source>
</evidence>
<feature type="binding site" evidence="9">
    <location>
        <position position="87"/>
    </location>
    <ligand>
        <name>substrate</name>
    </ligand>
</feature>
<comment type="function">
    <text evidence="9">Reversibly transfers an adenylyl group from ATP to 4'-phosphopantetheine, yielding dephospho-CoA (dPCoA) and pyrophosphate.</text>
</comment>
<keyword evidence="6 9" id="KW-0460">Magnesium</keyword>
<evidence type="ECO:0000256" key="8">
    <source>
        <dbReference type="ARBA" id="ARBA00029346"/>
    </source>
</evidence>
<keyword evidence="2 9" id="KW-0808">Transferase</keyword>
<evidence type="ECO:0000256" key="6">
    <source>
        <dbReference type="ARBA" id="ARBA00022842"/>
    </source>
</evidence>
<feature type="binding site" evidence="9">
    <location>
        <position position="73"/>
    </location>
    <ligand>
        <name>substrate</name>
    </ligand>
</feature>
<keyword evidence="12" id="KW-1185">Reference proteome</keyword>
<feature type="site" description="Transition state stabilizer" evidence="9">
    <location>
        <position position="17"/>
    </location>
</feature>
<dbReference type="PANTHER" id="PTHR21342:SF1">
    <property type="entry name" value="PHOSPHOPANTETHEINE ADENYLYLTRANSFERASE"/>
    <property type="match status" value="1"/>
</dbReference>
<protein>
    <recommendedName>
        <fullName evidence="9">Phosphopantetheine adenylyltransferase</fullName>
        <ecNumber evidence="9">2.7.7.3</ecNumber>
    </recommendedName>
    <alternativeName>
        <fullName evidence="9">Dephospho-CoA pyrophosphorylase</fullName>
    </alternativeName>
    <alternativeName>
        <fullName evidence="9">Pantetheine-phosphate adenylyltransferase</fullName>
        <shortName evidence="9">PPAT</shortName>
    </alternativeName>
</protein>
<keyword evidence="3 9" id="KW-0548">Nucleotidyltransferase</keyword>